<dbReference type="EMBL" id="CAKOFQ010007089">
    <property type="protein sequence ID" value="CAH1990501.1"/>
    <property type="molecule type" value="Genomic_DNA"/>
</dbReference>
<organism evidence="1 2">
    <name type="scientific">Acanthoscelides obtectus</name>
    <name type="common">Bean weevil</name>
    <name type="synonym">Bruchus obtectus</name>
    <dbReference type="NCBI Taxonomy" id="200917"/>
    <lineage>
        <taxon>Eukaryota</taxon>
        <taxon>Metazoa</taxon>
        <taxon>Ecdysozoa</taxon>
        <taxon>Arthropoda</taxon>
        <taxon>Hexapoda</taxon>
        <taxon>Insecta</taxon>
        <taxon>Pterygota</taxon>
        <taxon>Neoptera</taxon>
        <taxon>Endopterygota</taxon>
        <taxon>Coleoptera</taxon>
        <taxon>Polyphaga</taxon>
        <taxon>Cucujiformia</taxon>
        <taxon>Chrysomeloidea</taxon>
        <taxon>Chrysomelidae</taxon>
        <taxon>Bruchinae</taxon>
        <taxon>Bruchini</taxon>
        <taxon>Acanthoscelides</taxon>
    </lineage>
</organism>
<dbReference type="OrthoDB" id="6769807at2759"/>
<comment type="caution">
    <text evidence="1">The sequence shown here is derived from an EMBL/GenBank/DDBJ whole genome shotgun (WGS) entry which is preliminary data.</text>
</comment>
<keyword evidence="2" id="KW-1185">Reference proteome</keyword>
<dbReference type="AlphaFoldDB" id="A0A9P0PLL6"/>
<accession>A0A9P0PLL6</accession>
<protein>
    <submittedName>
        <fullName evidence="1">Uncharacterized protein</fullName>
    </submittedName>
</protein>
<sequence length="76" mass="9033">MYITKVLQTLDDSRLNQYFPVRGHSYMPCDRDFAMVKRKIKKNDRMYNKRYVSLILNSSTKNKFSVYVMGGENTLI</sequence>
<gene>
    <name evidence="1" type="ORF">ACAOBT_LOCUS19698</name>
</gene>
<name>A0A9P0PLL6_ACAOB</name>
<evidence type="ECO:0000313" key="1">
    <source>
        <dbReference type="EMBL" id="CAH1990501.1"/>
    </source>
</evidence>
<reference evidence="1" key="1">
    <citation type="submission" date="2022-03" db="EMBL/GenBank/DDBJ databases">
        <authorList>
            <person name="Sayadi A."/>
        </authorList>
    </citation>
    <scope>NUCLEOTIDE SEQUENCE</scope>
</reference>
<evidence type="ECO:0000313" key="2">
    <source>
        <dbReference type="Proteomes" id="UP001152888"/>
    </source>
</evidence>
<dbReference type="Proteomes" id="UP001152888">
    <property type="component" value="Unassembled WGS sequence"/>
</dbReference>
<proteinExistence type="predicted"/>